<evidence type="ECO:0000256" key="2">
    <source>
        <dbReference type="ARBA" id="ARBA00007613"/>
    </source>
</evidence>
<dbReference type="STRING" id="1122189.SAMN02745165_03588"/>
<protein>
    <submittedName>
        <fullName evidence="9">Outer membrane protein TolC</fullName>
    </submittedName>
</protein>
<evidence type="ECO:0000256" key="6">
    <source>
        <dbReference type="ARBA" id="ARBA00023136"/>
    </source>
</evidence>
<comment type="similarity">
    <text evidence="2">Belongs to the outer membrane factor (OMF) (TC 1.B.17) family.</text>
</comment>
<keyword evidence="5" id="KW-0812">Transmembrane</keyword>
<accession>A0A1M6NEN4</accession>
<dbReference type="GO" id="GO:0015562">
    <property type="term" value="F:efflux transmembrane transporter activity"/>
    <property type="evidence" value="ECO:0007669"/>
    <property type="project" value="InterPro"/>
</dbReference>
<evidence type="ECO:0000313" key="10">
    <source>
        <dbReference type="Proteomes" id="UP000184171"/>
    </source>
</evidence>
<evidence type="ECO:0000256" key="3">
    <source>
        <dbReference type="ARBA" id="ARBA00022448"/>
    </source>
</evidence>
<evidence type="ECO:0000256" key="8">
    <source>
        <dbReference type="SAM" id="SignalP"/>
    </source>
</evidence>
<dbReference type="SUPFAM" id="SSF56954">
    <property type="entry name" value="Outer membrane efflux proteins (OEP)"/>
    <property type="match status" value="1"/>
</dbReference>
<dbReference type="Proteomes" id="UP000184171">
    <property type="component" value="Unassembled WGS sequence"/>
</dbReference>
<dbReference type="RefSeq" id="WP_072910097.1">
    <property type="nucleotide sequence ID" value="NZ_FQZT01000027.1"/>
</dbReference>
<evidence type="ECO:0000256" key="4">
    <source>
        <dbReference type="ARBA" id="ARBA00022452"/>
    </source>
</evidence>
<keyword evidence="8" id="KW-0732">Signal</keyword>
<dbReference type="PANTHER" id="PTHR30026:SF20">
    <property type="entry name" value="OUTER MEMBRANE PROTEIN TOLC"/>
    <property type="match status" value="1"/>
</dbReference>
<evidence type="ECO:0000256" key="1">
    <source>
        <dbReference type="ARBA" id="ARBA00004442"/>
    </source>
</evidence>
<feature type="chain" id="PRO_5009919733" evidence="8">
    <location>
        <begin position="23"/>
        <end position="476"/>
    </location>
</feature>
<dbReference type="Gene3D" id="1.20.1600.10">
    <property type="entry name" value="Outer membrane efflux proteins (OEP)"/>
    <property type="match status" value="1"/>
</dbReference>
<evidence type="ECO:0000256" key="7">
    <source>
        <dbReference type="ARBA" id="ARBA00023237"/>
    </source>
</evidence>
<dbReference type="InterPro" id="IPR051906">
    <property type="entry name" value="TolC-like"/>
</dbReference>
<keyword evidence="4" id="KW-1134">Transmembrane beta strand</keyword>
<reference evidence="9 10" key="1">
    <citation type="submission" date="2016-11" db="EMBL/GenBank/DDBJ databases">
        <authorList>
            <person name="Jaros S."/>
            <person name="Januszkiewicz K."/>
            <person name="Wedrychowicz H."/>
        </authorList>
    </citation>
    <scope>NUCLEOTIDE SEQUENCE [LARGE SCALE GENOMIC DNA]</scope>
    <source>
        <strain evidence="9 10">DSM 5091</strain>
    </source>
</reference>
<keyword evidence="3" id="KW-0813">Transport</keyword>
<dbReference type="GO" id="GO:1990281">
    <property type="term" value="C:efflux pump complex"/>
    <property type="evidence" value="ECO:0007669"/>
    <property type="project" value="TreeGrafter"/>
</dbReference>
<dbReference type="PANTHER" id="PTHR30026">
    <property type="entry name" value="OUTER MEMBRANE PROTEIN TOLC"/>
    <property type="match status" value="1"/>
</dbReference>
<dbReference type="InterPro" id="IPR003423">
    <property type="entry name" value="OMP_efflux"/>
</dbReference>
<sequence length="476" mass="53401">MKKNYLFWIAVCFSLVFNCSLAFGSQQGVEIQNVTLQESIDQALENNRSRPASRYAVAMAEAQHKQALSAYWPQVSATGGYEIKDDDPNFIFPASNISLPTITIPGLGALPLDSIEVPVQDVKLMDNESWKASLEAQWLLYDGGMRKGYSEQTAGLVEMMKQEVRRTDLELIDTVKRYYFGAVLATKLHNVGKETFERMEATLNLTETMYKEGSGSVKKTDWLDNKVMVESIRSMVALLEKNELMAQAALANVIGRPWHESVKPIDSELFYTPFGSELDQMVSSSYQFSPDWGKLESALRAAEGGVRTAKSGHYPKVAVTGELFKWWNDYDGGMSTDKNREGWTIGFGVQIPLFSGFLTKHKVAEAKARVSQLKEQRMLLKEGIGLQLKDVFLSLNAAEKAFNASQTAMEASTENRDLNTRAYQHGLVETEKVIRAQLVEALMQAQHYKVRYDHIALCSKVNLIVGTEWENQLKGQ</sequence>
<gene>
    <name evidence="9" type="ORF">SAMN02745165_03588</name>
</gene>
<dbReference type="AlphaFoldDB" id="A0A1M6NEN4"/>
<dbReference type="GO" id="GO:0015288">
    <property type="term" value="F:porin activity"/>
    <property type="evidence" value="ECO:0007669"/>
    <property type="project" value="TreeGrafter"/>
</dbReference>
<evidence type="ECO:0000256" key="5">
    <source>
        <dbReference type="ARBA" id="ARBA00022692"/>
    </source>
</evidence>
<dbReference type="OrthoDB" id="5417214at2"/>
<keyword evidence="6" id="KW-0472">Membrane</keyword>
<proteinExistence type="inferred from homology"/>
<evidence type="ECO:0000313" key="9">
    <source>
        <dbReference type="EMBL" id="SHJ94113.1"/>
    </source>
</evidence>
<dbReference type="Pfam" id="PF02321">
    <property type="entry name" value="OEP"/>
    <property type="match status" value="2"/>
</dbReference>
<feature type="signal peptide" evidence="8">
    <location>
        <begin position="1"/>
        <end position="22"/>
    </location>
</feature>
<keyword evidence="10" id="KW-1185">Reference proteome</keyword>
<organism evidence="9 10">
    <name type="scientific">Malonomonas rubra DSM 5091</name>
    <dbReference type="NCBI Taxonomy" id="1122189"/>
    <lineage>
        <taxon>Bacteria</taxon>
        <taxon>Pseudomonadati</taxon>
        <taxon>Thermodesulfobacteriota</taxon>
        <taxon>Desulfuromonadia</taxon>
        <taxon>Desulfuromonadales</taxon>
        <taxon>Geopsychrobacteraceae</taxon>
        <taxon>Malonomonas</taxon>
    </lineage>
</organism>
<keyword evidence="7" id="KW-0998">Cell outer membrane</keyword>
<dbReference type="GO" id="GO:0009279">
    <property type="term" value="C:cell outer membrane"/>
    <property type="evidence" value="ECO:0007669"/>
    <property type="project" value="UniProtKB-SubCell"/>
</dbReference>
<comment type="subcellular location">
    <subcellularLocation>
        <location evidence="1">Cell outer membrane</location>
    </subcellularLocation>
</comment>
<dbReference type="EMBL" id="FQZT01000027">
    <property type="protein sequence ID" value="SHJ94113.1"/>
    <property type="molecule type" value="Genomic_DNA"/>
</dbReference>
<name>A0A1M6NEN4_MALRU</name>